<dbReference type="EMBL" id="QRID01000014">
    <property type="protein sequence ID" value="RHG26837.1"/>
    <property type="molecule type" value="Genomic_DNA"/>
</dbReference>
<dbReference type="SUPFAM" id="SSF56784">
    <property type="entry name" value="HAD-like"/>
    <property type="match status" value="1"/>
</dbReference>
<evidence type="ECO:0000313" key="2">
    <source>
        <dbReference type="EMBL" id="MVQ46858.1"/>
    </source>
</evidence>
<dbReference type="InterPro" id="IPR006379">
    <property type="entry name" value="HAD-SF_hydro_IIB"/>
</dbReference>
<dbReference type="RefSeq" id="WP_006857143.1">
    <property type="nucleotide sequence ID" value="NZ_CABIYH010000029.1"/>
</dbReference>
<dbReference type="InterPro" id="IPR023214">
    <property type="entry name" value="HAD_sf"/>
</dbReference>
<evidence type="ECO:0000313" key="1">
    <source>
        <dbReference type="EMBL" id="CUN28335.1"/>
    </source>
</evidence>
<dbReference type="Proteomes" id="UP000284051">
    <property type="component" value="Unassembled WGS sequence"/>
</dbReference>
<dbReference type="NCBIfam" id="TIGR01484">
    <property type="entry name" value="HAD-SF-IIB"/>
    <property type="match status" value="1"/>
</dbReference>
<gene>
    <name evidence="1" type="primary">ywpJ</name>
    <name evidence="3" type="ORF">DW264_13460</name>
    <name evidence="1" type="ORF">ERS852572_03195</name>
    <name evidence="2" type="ORF">GCK47_14425</name>
</gene>
<reference evidence="1 4" key="1">
    <citation type="submission" date="2015-09" db="EMBL/GenBank/DDBJ databases">
        <authorList>
            <consortium name="Pathogen Informatics"/>
        </authorList>
    </citation>
    <scope>NUCLEOTIDE SEQUENCE [LARGE SCALE GENOMIC DNA]</scope>
    <source>
        <strain evidence="1 4">2789STDY5834960</strain>
    </source>
</reference>
<evidence type="ECO:0000313" key="6">
    <source>
        <dbReference type="Proteomes" id="UP000479531"/>
    </source>
</evidence>
<dbReference type="Gene3D" id="3.30.1240.10">
    <property type="match status" value="1"/>
</dbReference>
<dbReference type="GO" id="GO:0000287">
    <property type="term" value="F:magnesium ion binding"/>
    <property type="evidence" value="ECO:0007669"/>
    <property type="project" value="TreeGrafter"/>
</dbReference>
<dbReference type="EMBL" id="WGGT01000019">
    <property type="protein sequence ID" value="MVQ46858.1"/>
    <property type="molecule type" value="Genomic_DNA"/>
</dbReference>
<dbReference type="EMBL" id="CYXZ01000029">
    <property type="protein sequence ID" value="CUN28335.1"/>
    <property type="molecule type" value="Genomic_DNA"/>
</dbReference>
<evidence type="ECO:0000313" key="4">
    <source>
        <dbReference type="Proteomes" id="UP000095350"/>
    </source>
</evidence>
<reference evidence="3 5" key="2">
    <citation type="submission" date="2018-08" db="EMBL/GenBank/DDBJ databases">
        <title>A genome reference for cultivated species of the human gut microbiota.</title>
        <authorList>
            <person name="Zou Y."/>
            <person name="Xue W."/>
            <person name="Luo G."/>
        </authorList>
    </citation>
    <scope>NUCLEOTIDE SEQUENCE [LARGE SCALE GENOMIC DNA]</scope>
    <source>
        <strain evidence="3 5">AM22-21LB</strain>
    </source>
</reference>
<evidence type="ECO:0000313" key="5">
    <source>
        <dbReference type="Proteomes" id="UP000284051"/>
    </source>
</evidence>
<dbReference type="OrthoDB" id="9810101at2"/>
<accession>A0A173VQB9</accession>
<dbReference type="GeneID" id="61431349"/>
<name>A0A173VQB9_9FIRM</name>
<dbReference type="InterPro" id="IPR000150">
    <property type="entry name" value="Cof"/>
</dbReference>
<dbReference type="PROSITE" id="PS01229">
    <property type="entry name" value="COF_2"/>
    <property type="match status" value="1"/>
</dbReference>
<dbReference type="Proteomes" id="UP000479531">
    <property type="component" value="Unassembled WGS sequence"/>
</dbReference>
<dbReference type="AlphaFoldDB" id="A0A173VQB9"/>
<dbReference type="Pfam" id="PF08282">
    <property type="entry name" value="Hydrolase_3"/>
    <property type="match status" value="1"/>
</dbReference>
<dbReference type="PaxDb" id="166486-ERS852572_03195"/>
<dbReference type="NCBIfam" id="TIGR00099">
    <property type="entry name" value="Cof-subfamily"/>
    <property type="match status" value="1"/>
</dbReference>
<sequence length="276" mass="30733">MDKKVVFLDVDGTMVNEKGEIPESAQYAVRTAQANGHRMVVCSGRSRFQIYDALLELGFSGIVGGAGAFVEDEGKEFYHAYIDEEHRKSSFDYLESNGFLFCYQADDGVVLNQRSCDGMLKVYRDAGMSKERLDRLIGRMHLTEEPWKNEKNEKIIYYGAPFPVAKVHADMEPYFDAVAISLDGMGDFAGEIGINGINKATGMERYLNHVGISRENCIAIGDGPNDLQMMEYAGISVAMGNARDEVKRLADMVTDHIDEDGILHAFERLGLINDCI</sequence>
<dbReference type="Proteomes" id="UP000095350">
    <property type="component" value="Unassembled WGS sequence"/>
</dbReference>
<dbReference type="Gene3D" id="3.40.50.1000">
    <property type="entry name" value="HAD superfamily/HAD-like"/>
    <property type="match status" value="1"/>
</dbReference>
<dbReference type="SFLD" id="SFLDS00003">
    <property type="entry name" value="Haloacid_Dehalogenase"/>
    <property type="match status" value="1"/>
</dbReference>
<dbReference type="SFLD" id="SFLDG01140">
    <property type="entry name" value="C2.B:_Phosphomannomutase_and_P"/>
    <property type="match status" value="1"/>
</dbReference>
<dbReference type="PANTHER" id="PTHR10000">
    <property type="entry name" value="PHOSPHOSERINE PHOSPHATASE"/>
    <property type="match status" value="1"/>
</dbReference>
<reference evidence="2 6" key="3">
    <citation type="submission" date="2019-10" db="EMBL/GenBank/DDBJ databases">
        <title>Roseburia spp. ameliorate alcoholic fatty liver via restoration of gut barrier function.</title>
        <authorList>
            <person name="Seo B."/>
            <person name="Ko G."/>
        </authorList>
    </citation>
    <scope>NUCLEOTIDE SEQUENCE [LARGE SCALE GENOMIC DNA]</scope>
    <source>
        <strain evidence="2 6">SNUG30017</strain>
    </source>
</reference>
<proteinExistence type="predicted"/>
<dbReference type="GO" id="GO:0005829">
    <property type="term" value="C:cytosol"/>
    <property type="evidence" value="ECO:0007669"/>
    <property type="project" value="TreeGrafter"/>
</dbReference>
<evidence type="ECO:0000313" key="3">
    <source>
        <dbReference type="EMBL" id="RHG26837.1"/>
    </source>
</evidence>
<dbReference type="InterPro" id="IPR036412">
    <property type="entry name" value="HAD-like_sf"/>
</dbReference>
<keyword evidence="1" id="KW-0378">Hydrolase</keyword>
<dbReference type="EC" id="3.1.3.-" evidence="1"/>
<organism evidence="1 4">
    <name type="scientific">Roseburia intestinalis</name>
    <dbReference type="NCBI Taxonomy" id="166486"/>
    <lineage>
        <taxon>Bacteria</taxon>
        <taxon>Bacillati</taxon>
        <taxon>Bacillota</taxon>
        <taxon>Clostridia</taxon>
        <taxon>Lachnospirales</taxon>
        <taxon>Lachnospiraceae</taxon>
        <taxon>Roseburia</taxon>
    </lineage>
</organism>
<dbReference type="STRING" id="166486.ERS852572_03195"/>
<protein>
    <submittedName>
        <fullName evidence="2">Cof-type HAD-IIB family hydrolase</fullName>
    </submittedName>
    <submittedName>
        <fullName evidence="1">Uncharacterized phosphatase YwpJ</fullName>
        <ecNumber evidence="1">3.1.3.-</ecNumber>
    </submittedName>
</protein>
<dbReference type="GO" id="GO:0016791">
    <property type="term" value="F:phosphatase activity"/>
    <property type="evidence" value="ECO:0007669"/>
    <property type="project" value="TreeGrafter"/>
</dbReference>
<dbReference type="PANTHER" id="PTHR10000:SF25">
    <property type="entry name" value="PHOSPHATASE YKRA-RELATED"/>
    <property type="match status" value="1"/>
</dbReference>